<dbReference type="Gene3D" id="1.10.287.370">
    <property type="match status" value="1"/>
</dbReference>
<dbReference type="STRING" id="578462.A0A0L0TD50"/>
<evidence type="ECO:0000313" key="3">
    <source>
        <dbReference type="EMBL" id="KNE72838.1"/>
    </source>
</evidence>
<reference evidence="3 4" key="1">
    <citation type="submission" date="2009-11" db="EMBL/GenBank/DDBJ databases">
        <title>Annotation of Allomyces macrogynus ATCC 38327.</title>
        <authorList>
            <consortium name="The Broad Institute Genome Sequencing Platform"/>
            <person name="Russ C."/>
            <person name="Cuomo C."/>
            <person name="Burger G."/>
            <person name="Gray M.W."/>
            <person name="Holland P.W.H."/>
            <person name="King N."/>
            <person name="Lang F.B.F."/>
            <person name="Roger A.J."/>
            <person name="Ruiz-Trillo I."/>
            <person name="Young S.K."/>
            <person name="Zeng Q."/>
            <person name="Gargeya S."/>
            <person name="Fitzgerald M."/>
            <person name="Haas B."/>
            <person name="Abouelleil A."/>
            <person name="Alvarado L."/>
            <person name="Arachchi H.M."/>
            <person name="Berlin A."/>
            <person name="Chapman S.B."/>
            <person name="Gearin G."/>
            <person name="Goldberg J."/>
            <person name="Griggs A."/>
            <person name="Gujja S."/>
            <person name="Hansen M."/>
            <person name="Heiman D."/>
            <person name="Howarth C."/>
            <person name="Larimer J."/>
            <person name="Lui A."/>
            <person name="MacDonald P.J.P."/>
            <person name="McCowen C."/>
            <person name="Montmayeur A."/>
            <person name="Murphy C."/>
            <person name="Neiman D."/>
            <person name="Pearson M."/>
            <person name="Priest M."/>
            <person name="Roberts A."/>
            <person name="Saif S."/>
            <person name="Shea T."/>
            <person name="Sisk P."/>
            <person name="Stolte C."/>
            <person name="Sykes S."/>
            <person name="Wortman J."/>
            <person name="Nusbaum C."/>
            <person name="Birren B."/>
        </authorList>
    </citation>
    <scope>NUCLEOTIDE SEQUENCE [LARGE SCALE GENOMIC DNA]</scope>
    <source>
        <strain evidence="3 4">ATCC 38327</strain>
    </source>
</reference>
<dbReference type="VEuPathDB" id="FungiDB:AMAG_16945"/>
<dbReference type="OMA" id="HMPDGYK"/>
<dbReference type="CDD" id="cd23158">
    <property type="entry name" value="Prefoldin_UXT"/>
    <property type="match status" value="1"/>
</dbReference>
<dbReference type="GO" id="GO:0003714">
    <property type="term" value="F:transcription corepressor activity"/>
    <property type="evidence" value="ECO:0007669"/>
    <property type="project" value="InterPro"/>
</dbReference>
<reference evidence="4" key="2">
    <citation type="submission" date="2009-11" db="EMBL/GenBank/DDBJ databases">
        <title>The Genome Sequence of Allomyces macrogynus strain ATCC 38327.</title>
        <authorList>
            <consortium name="The Broad Institute Genome Sequencing Platform"/>
            <person name="Russ C."/>
            <person name="Cuomo C."/>
            <person name="Shea T."/>
            <person name="Young S.K."/>
            <person name="Zeng Q."/>
            <person name="Koehrsen M."/>
            <person name="Haas B."/>
            <person name="Borodovsky M."/>
            <person name="Guigo R."/>
            <person name="Alvarado L."/>
            <person name="Berlin A."/>
            <person name="Borenstein D."/>
            <person name="Chen Z."/>
            <person name="Engels R."/>
            <person name="Freedman E."/>
            <person name="Gellesch M."/>
            <person name="Goldberg J."/>
            <person name="Griggs A."/>
            <person name="Gujja S."/>
            <person name="Heiman D."/>
            <person name="Hepburn T."/>
            <person name="Howarth C."/>
            <person name="Jen D."/>
            <person name="Larson L."/>
            <person name="Lewis B."/>
            <person name="Mehta T."/>
            <person name="Park D."/>
            <person name="Pearson M."/>
            <person name="Roberts A."/>
            <person name="Saif S."/>
            <person name="Shenoy N."/>
            <person name="Sisk P."/>
            <person name="Stolte C."/>
            <person name="Sykes S."/>
            <person name="Walk T."/>
            <person name="White J."/>
            <person name="Yandava C."/>
            <person name="Burger G."/>
            <person name="Gray M.W."/>
            <person name="Holland P.W.H."/>
            <person name="King N."/>
            <person name="Lang F.B.F."/>
            <person name="Roger A.J."/>
            <person name="Ruiz-Trillo I."/>
            <person name="Lander E."/>
            <person name="Nusbaum C."/>
        </authorList>
    </citation>
    <scope>NUCLEOTIDE SEQUENCE [LARGE SCALE GENOMIC DNA]</scope>
    <source>
        <strain evidence="4">ATCC 38327</strain>
    </source>
</reference>
<dbReference type="GO" id="GO:0045944">
    <property type="term" value="P:positive regulation of transcription by RNA polymerase II"/>
    <property type="evidence" value="ECO:0007669"/>
    <property type="project" value="TreeGrafter"/>
</dbReference>
<name>A0A0L0TD50_ALLM3</name>
<proteinExistence type="inferred from homology"/>
<dbReference type="SUPFAM" id="SSF46579">
    <property type="entry name" value="Prefoldin"/>
    <property type="match status" value="1"/>
</dbReference>
<keyword evidence="4" id="KW-1185">Reference proteome</keyword>
<dbReference type="InterPro" id="IPR009053">
    <property type="entry name" value="Prefoldin"/>
</dbReference>
<dbReference type="PRINTS" id="PR01502">
    <property type="entry name" value="UXTPROTEIN"/>
</dbReference>
<dbReference type="InterPro" id="IPR003994">
    <property type="entry name" value="UXT"/>
</dbReference>
<evidence type="ECO:0000256" key="2">
    <source>
        <dbReference type="SAM" id="Coils"/>
    </source>
</evidence>
<protein>
    <submittedName>
        <fullName evidence="3">Prefoldin, alpha subunit</fullName>
    </submittedName>
</protein>
<dbReference type="Pfam" id="PF02996">
    <property type="entry name" value="Prefoldin"/>
    <property type="match status" value="1"/>
</dbReference>
<dbReference type="PANTHER" id="PTHR13345:SF9">
    <property type="entry name" value="PROTEIN UXT"/>
    <property type="match status" value="1"/>
</dbReference>
<evidence type="ECO:0000256" key="1">
    <source>
        <dbReference type="ARBA" id="ARBA00007666"/>
    </source>
</evidence>
<feature type="coiled-coil region" evidence="2">
    <location>
        <begin position="98"/>
        <end position="132"/>
    </location>
</feature>
<dbReference type="PANTHER" id="PTHR13345">
    <property type="entry name" value="MEDIATOR OF RNA POLYMERASE II TRANSCRIPTION SUBUNIT 10"/>
    <property type="match status" value="1"/>
</dbReference>
<dbReference type="OrthoDB" id="433124at2759"/>
<dbReference type="eggNOG" id="KOG3047">
    <property type="taxonomic scope" value="Eukaryota"/>
</dbReference>
<dbReference type="GO" id="GO:0016592">
    <property type="term" value="C:mediator complex"/>
    <property type="evidence" value="ECO:0007669"/>
    <property type="project" value="TreeGrafter"/>
</dbReference>
<dbReference type="InterPro" id="IPR004127">
    <property type="entry name" value="Prefoldin_subunit_alpha"/>
</dbReference>
<dbReference type="AlphaFoldDB" id="A0A0L0TD50"/>
<keyword evidence="2" id="KW-0175">Coiled coil</keyword>
<comment type="similarity">
    <text evidence="1">Belongs to the UXT family.</text>
</comment>
<dbReference type="EMBL" id="GG745384">
    <property type="protein sequence ID" value="KNE72838.1"/>
    <property type="molecule type" value="Genomic_DNA"/>
</dbReference>
<accession>A0A0L0TD50</accession>
<organism evidence="3 4">
    <name type="scientific">Allomyces macrogynus (strain ATCC 38327)</name>
    <name type="common">Allomyces javanicus var. macrogynus</name>
    <dbReference type="NCBI Taxonomy" id="578462"/>
    <lineage>
        <taxon>Eukaryota</taxon>
        <taxon>Fungi</taxon>
        <taxon>Fungi incertae sedis</taxon>
        <taxon>Blastocladiomycota</taxon>
        <taxon>Blastocladiomycetes</taxon>
        <taxon>Blastocladiales</taxon>
        <taxon>Blastocladiaceae</taxon>
        <taxon>Allomyces</taxon>
    </lineage>
</organism>
<dbReference type="Proteomes" id="UP000054350">
    <property type="component" value="Unassembled WGS sequence"/>
</dbReference>
<evidence type="ECO:0000313" key="4">
    <source>
        <dbReference type="Proteomes" id="UP000054350"/>
    </source>
</evidence>
<dbReference type="GO" id="GO:0000122">
    <property type="term" value="P:negative regulation of transcription by RNA polymerase II"/>
    <property type="evidence" value="ECO:0007669"/>
    <property type="project" value="InterPro"/>
</dbReference>
<gene>
    <name evidence="3" type="ORF">AMAG_16945</name>
</gene>
<sequence>MDDIGEAVEQYEGFINEKLRPDLDQVLGLRDQVYSQISDYGKLVNQIKLLQETGAKELKTQVDLGSNFFVQAKIPDTTYIYVQVAFGFHVQFTLPEAIAFAEKKQKQLQKLAEEHTRQANALKAQIHVMQQTLQQLVLA</sequence>